<gene>
    <name evidence="1" type="ORF">H2199_002817</name>
</gene>
<organism evidence="1 2">
    <name type="scientific">Coniosporium tulheliwenetii</name>
    <dbReference type="NCBI Taxonomy" id="3383036"/>
    <lineage>
        <taxon>Eukaryota</taxon>
        <taxon>Fungi</taxon>
        <taxon>Dikarya</taxon>
        <taxon>Ascomycota</taxon>
        <taxon>Pezizomycotina</taxon>
        <taxon>Dothideomycetes</taxon>
        <taxon>Dothideomycetes incertae sedis</taxon>
        <taxon>Coniosporium</taxon>
    </lineage>
</organism>
<sequence length="159" mass="18232">MSPEVKSEHPSMSESSDDVSATLNRAHRARARAAAAREEAARALNRNPKEGKERLGRLTEEISRQEIDMELTRQEVQDGPTKRLHEHMEAVPQALQYLLCKIEQLEKKNEDHEDRLAVQHNSNLSLEREIRQMRKDCQLSQLSPGVRKLLFEESQASPT</sequence>
<evidence type="ECO:0000313" key="2">
    <source>
        <dbReference type="Proteomes" id="UP001172680"/>
    </source>
</evidence>
<proteinExistence type="predicted"/>
<dbReference type="EMBL" id="JAPDRP010000007">
    <property type="protein sequence ID" value="KAJ9645777.1"/>
    <property type="molecule type" value="Genomic_DNA"/>
</dbReference>
<name>A0ACC2ZD87_9PEZI</name>
<dbReference type="Proteomes" id="UP001172680">
    <property type="component" value="Unassembled WGS sequence"/>
</dbReference>
<comment type="caution">
    <text evidence="1">The sequence shown here is derived from an EMBL/GenBank/DDBJ whole genome shotgun (WGS) entry which is preliminary data.</text>
</comment>
<evidence type="ECO:0000313" key="1">
    <source>
        <dbReference type="EMBL" id="KAJ9645777.1"/>
    </source>
</evidence>
<protein>
    <submittedName>
        <fullName evidence="1">Uncharacterized protein</fullName>
    </submittedName>
</protein>
<keyword evidence="2" id="KW-1185">Reference proteome</keyword>
<accession>A0ACC2ZD87</accession>
<reference evidence="1" key="1">
    <citation type="submission" date="2022-10" db="EMBL/GenBank/DDBJ databases">
        <title>Culturing micro-colonial fungi from biological soil crusts in the Mojave desert and describing Neophaeococcomyces mojavensis, and introducing the new genera and species Taxawa tesnikishii.</title>
        <authorList>
            <person name="Kurbessoian T."/>
            <person name="Stajich J.E."/>
        </authorList>
    </citation>
    <scope>NUCLEOTIDE SEQUENCE</scope>
    <source>
        <strain evidence="1">JES_115</strain>
    </source>
</reference>